<comment type="caution">
    <text evidence="9">The sequence shown here is derived from an EMBL/GenBank/DDBJ whole genome shotgun (WGS) entry which is preliminary data.</text>
</comment>
<dbReference type="PANTHER" id="PTHR46527:SF1">
    <property type="entry name" value="NUCLEOPORIN NUP42"/>
    <property type="match status" value="1"/>
</dbReference>
<feature type="region of interest" description="Disordered" evidence="7">
    <location>
        <begin position="91"/>
        <end position="112"/>
    </location>
</feature>
<dbReference type="SUPFAM" id="SSF90229">
    <property type="entry name" value="CCCH zinc finger"/>
    <property type="match status" value="1"/>
</dbReference>
<dbReference type="OrthoDB" id="250836at2759"/>
<protein>
    <submittedName>
        <fullName evidence="9">Zinc finger protein</fullName>
    </submittedName>
</protein>
<evidence type="ECO:0000256" key="5">
    <source>
        <dbReference type="ARBA" id="ARBA00023242"/>
    </source>
</evidence>
<dbReference type="PANTHER" id="PTHR46527">
    <property type="entry name" value="NUCLEOPORIN-LIKE PROTEIN 2"/>
    <property type="match status" value="1"/>
</dbReference>
<evidence type="ECO:0000256" key="7">
    <source>
        <dbReference type="SAM" id="MobiDB-lite"/>
    </source>
</evidence>
<comment type="subcellular location">
    <subcellularLocation>
        <location evidence="1">Nucleus</location>
    </subcellularLocation>
</comment>
<sequence>MNRRNELCRNFQSGSCRFGDRCKFLHENQQQSKPNSFGFGSQSPNTNQQQQKPNPFGFGAQSNSQPKGPPDFGSKNQAQFKPFENKWNRFSSTAATNSTPARKDDNKPQLADHKCTDPELCKHQIVEDLNQERPLWKLTCYGHCKYRLCDIVGDISYEELRALAYDDAKKGMPLQSMVERERNLLNSKLLEFENLLRNPYVISNTVPIGPSSFPATNLNSPPLNVQNNVPPTVSSFSQLGASLGRGTSNPAPSNSTFMQPSPFQTPSQNMGGVGNNNFAFGTPNPASLGGQKPMQPLGSTFNIPNFNNGSVNTGSNPPAVSFAAPVQFPSSRSNPSPFGINAASASAASTVGQASINCRSITQIICHCLLFFSGMTRIQEFGRSRSGVMKRYPKKRLLINLYGDSFTARMNTSTDVSKGPYYTRGGDTSISSC</sequence>
<dbReference type="InterPro" id="IPR051767">
    <property type="entry name" value="Nucleoporin_NUP42"/>
</dbReference>
<evidence type="ECO:0000256" key="4">
    <source>
        <dbReference type="ARBA" id="ARBA00022833"/>
    </source>
</evidence>
<keyword evidence="4 6" id="KW-0862">Zinc</keyword>
<feature type="compositionally biased region" description="Polar residues" evidence="7">
    <location>
        <begin position="27"/>
        <end position="41"/>
    </location>
</feature>
<evidence type="ECO:0000256" key="3">
    <source>
        <dbReference type="ARBA" id="ARBA00022771"/>
    </source>
</evidence>
<dbReference type="InterPro" id="IPR041367">
    <property type="entry name" value="Znf-CCCH_4"/>
</dbReference>
<dbReference type="Pfam" id="PF18044">
    <property type="entry name" value="zf-CCCH_4"/>
    <property type="match status" value="1"/>
</dbReference>
<dbReference type="SMART" id="SM00356">
    <property type="entry name" value="ZnF_C3H1"/>
    <property type="match status" value="1"/>
</dbReference>
<evidence type="ECO:0000313" key="10">
    <source>
        <dbReference type="Proteomes" id="UP000195402"/>
    </source>
</evidence>
<keyword evidence="5" id="KW-0539">Nucleus</keyword>
<keyword evidence="10" id="KW-1185">Reference proteome</keyword>
<dbReference type="OMA" id="IWILTCY"/>
<dbReference type="InterPro" id="IPR000571">
    <property type="entry name" value="Znf_CCCH"/>
</dbReference>
<feature type="compositionally biased region" description="Basic and acidic residues" evidence="7">
    <location>
        <begin position="101"/>
        <end position="112"/>
    </location>
</feature>
<evidence type="ECO:0000256" key="2">
    <source>
        <dbReference type="ARBA" id="ARBA00022723"/>
    </source>
</evidence>
<keyword evidence="2 6" id="KW-0479">Metal-binding</keyword>
<feature type="domain" description="C3H1-type" evidence="8">
    <location>
        <begin position="2"/>
        <end position="29"/>
    </location>
</feature>
<proteinExistence type="predicted"/>
<evidence type="ECO:0000256" key="1">
    <source>
        <dbReference type="ARBA" id="ARBA00004123"/>
    </source>
</evidence>
<feature type="zinc finger region" description="C3H1-type" evidence="6">
    <location>
        <begin position="2"/>
        <end position="29"/>
    </location>
</feature>
<dbReference type="EMBL" id="MVGT01000735">
    <property type="protein sequence ID" value="OVA15752.1"/>
    <property type="molecule type" value="Genomic_DNA"/>
</dbReference>
<dbReference type="STRING" id="56857.A0A200QZ78"/>
<feature type="compositionally biased region" description="Low complexity" evidence="7">
    <location>
        <begin position="42"/>
        <end position="55"/>
    </location>
</feature>
<name>A0A200QZ78_MACCD</name>
<dbReference type="Proteomes" id="UP000195402">
    <property type="component" value="Unassembled WGS sequence"/>
</dbReference>
<dbReference type="GO" id="GO:0008270">
    <property type="term" value="F:zinc ion binding"/>
    <property type="evidence" value="ECO:0007669"/>
    <property type="project" value="UniProtKB-KW"/>
</dbReference>
<dbReference type="PROSITE" id="PS50103">
    <property type="entry name" value="ZF_C3H1"/>
    <property type="match status" value="1"/>
</dbReference>
<evidence type="ECO:0000256" key="6">
    <source>
        <dbReference type="PROSITE-ProRule" id="PRU00723"/>
    </source>
</evidence>
<evidence type="ECO:0000313" key="9">
    <source>
        <dbReference type="EMBL" id="OVA15752.1"/>
    </source>
</evidence>
<dbReference type="GO" id="GO:0005634">
    <property type="term" value="C:nucleus"/>
    <property type="evidence" value="ECO:0007669"/>
    <property type="project" value="UniProtKB-SubCell"/>
</dbReference>
<feature type="compositionally biased region" description="Polar residues" evidence="7">
    <location>
        <begin position="91"/>
        <end position="100"/>
    </location>
</feature>
<evidence type="ECO:0000259" key="8">
    <source>
        <dbReference type="PROSITE" id="PS50103"/>
    </source>
</evidence>
<feature type="region of interest" description="Disordered" evidence="7">
    <location>
        <begin position="27"/>
        <end position="78"/>
    </location>
</feature>
<dbReference type="InParanoid" id="A0A200QZ78"/>
<dbReference type="AlphaFoldDB" id="A0A200QZ78"/>
<dbReference type="FunCoup" id="A0A200QZ78">
    <property type="interactions" value="1706"/>
</dbReference>
<dbReference type="InterPro" id="IPR036855">
    <property type="entry name" value="Znf_CCCH_sf"/>
</dbReference>
<accession>A0A200QZ78</accession>
<organism evidence="9 10">
    <name type="scientific">Macleaya cordata</name>
    <name type="common">Five-seeded plume-poppy</name>
    <name type="synonym">Bocconia cordata</name>
    <dbReference type="NCBI Taxonomy" id="56857"/>
    <lineage>
        <taxon>Eukaryota</taxon>
        <taxon>Viridiplantae</taxon>
        <taxon>Streptophyta</taxon>
        <taxon>Embryophyta</taxon>
        <taxon>Tracheophyta</taxon>
        <taxon>Spermatophyta</taxon>
        <taxon>Magnoliopsida</taxon>
        <taxon>Ranunculales</taxon>
        <taxon>Papaveraceae</taxon>
        <taxon>Papaveroideae</taxon>
        <taxon>Macleaya</taxon>
    </lineage>
</organism>
<dbReference type="Gene3D" id="4.10.1000.10">
    <property type="entry name" value="Zinc finger, CCCH-type"/>
    <property type="match status" value="1"/>
</dbReference>
<gene>
    <name evidence="9" type="ORF">BVC80_1829g53</name>
</gene>
<keyword evidence="3 6" id="KW-0863">Zinc-finger</keyword>
<reference evidence="9 10" key="1">
    <citation type="journal article" date="2017" name="Mol. Plant">
        <title>The Genome of Medicinal Plant Macleaya cordata Provides New Insights into Benzylisoquinoline Alkaloids Metabolism.</title>
        <authorList>
            <person name="Liu X."/>
            <person name="Liu Y."/>
            <person name="Huang P."/>
            <person name="Ma Y."/>
            <person name="Qing Z."/>
            <person name="Tang Q."/>
            <person name="Cao H."/>
            <person name="Cheng P."/>
            <person name="Zheng Y."/>
            <person name="Yuan Z."/>
            <person name="Zhou Y."/>
            <person name="Liu J."/>
            <person name="Tang Z."/>
            <person name="Zhuo Y."/>
            <person name="Zhang Y."/>
            <person name="Yu L."/>
            <person name="Huang J."/>
            <person name="Yang P."/>
            <person name="Peng Q."/>
            <person name="Zhang J."/>
            <person name="Jiang W."/>
            <person name="Zhang Z."/>
            <person name="Lin K."/>
            <person name="Ro D.K."/>
            <person name="Chen X."/>
            <person name="Xiong X."/>
            <person name="Shang Y."/>
            <person name="Huang S."/>
            <person name="Zeng J."/>
        </authorList>
    </citation>
    <scope>NUCLEOTIDE SEQUENCE [LARGE SCALE GENOMIC DNA]</scope>
    <source>
        <strain evidence="10">cv. BLH2017</strain>
        <tissue evidence="9">Root</tissue>
    </source>
</reference>